<reference evidence="2" key="1">
    <citation type="submission" date="2023-06" db="EMBL/GenBank/DDBJ databases">
        <title>Genome-scale phylogeny and comparative genomics of the fungal order Sordariales.</title>
        <authorList>
            <consortium name="Lawrence Berkeley National Laboratory"/>
            <person name="Hensen N."/>
            <person name="Bonometti L."/>
            <person name="Westerberg I."/>
            <person name="Brannstrom I.O."/>
            <person name="Guillou S."/>
            <person name="Cros-Aarteil S."/>
            <person name="Calhoun S."/>
            <person name="Haridas S."/>
            <person name="Kuo A."/>
            <person name="Mondo S."/>
            <person name="Pangilinan J."/>
            <person name="Riley R."/>
            <person name="Labutti K."/>
            <person name="Andreopoulos B."/>
            <person name="Lipzen A."/>
            <person name="Chen C."/>
            <person name="Yanf M."/>
            <person name="Daum C."/>
            <person name="Ng V."/>
            <person name="Clum A."/>
            <person name="Steindorff A."/>
            <person name="Ohm R."/>
            <person name="Martin F."/>
            <person name="Silar P."/>
            <person name="Natvig D."/>
            <person name="Lalanne C."/>
            <person name="Gautier V."/>
            <person name="Ament-Velasquez S.L."/>
            <person name="Kruys A."/>
            <person name="Hutchinson M.I."/>
            <person name="Powell A.J."/>
            <person name="Barry K."/>
            <person name="Miller A.N."/>
            <person name="Grigoriev I.V."/>
            <person name="Debuchy R."/>
            <person name="Gladieux P."/>
            <person name="Thoren M.H."/>
            <person name="Johannesson H."/>
        </authorList>
    </citation>
    <scope>NUCLEOTIDE SEQUENCE</scope>
    <source>
        <strain evidence="2">PSN4</strain>
    </source>
</reference>
<dbReference type="EMBL" id="MU839828">
    <property type="protein sequence ID" value="KAK1758929.1"/>
    <property type="molecule type" value="Genomic_DNA"/>
</dbReference>
<organism evidence="2 3">
    <name type="scientific">Echria macrotheca</name>
    <dbReference type="NCBI Taxonomy" id="438768"/>
    <lineage>
        <taxon>Eukaryota</taxon>
        <taxon>Fungi</taxon>
        <taxon>Dikarya</taxon>
        <taxon>Ascomycota</taxon>
        <taxon>Pezizomycotina</taxon>
        <taxon>Sordariomycetes</taxon>
        <taxon>Sordariomycetidae</taxon>
        <taxon>Sordariales</taxon>
        <taxon>Schizotheciaceae</taxon>
        <taxon>Echria</taxon>
    </lineage>
</organism>
<feature type="transmembrane region" description="Helical" evidence="1">
    <location>
        <begin position="34"/>
        <end position="52"/>
    </location>
</feature>
<gene>
    <name evidence="2" type="ORF">QBC47DRAFT_370781</name>
</gene>
<keyword evidence="1" id="KW-1133">Transmembrane helix</keyword>
<protein>
    <submittedName>
        <fullName evidence="2">Uncharacterized protein</fullName>
    </submittedName>
</protein>
<dbReference type="Proteomes" id="UP001239445">
    <property type="component" value="Unassembled WGS sequence"/>
</dbReference>
<keyword evidence="1" id="KW-0812">Transmembrane</keyword>
<evidence type="ECO:0000313" key="2">
    <source>
        <dbReference type="EMBL" id="KAK1758929.1"/>
    </source>
</evidence>
<keyword evidence="1" id="KW-0472">Membrane</keyword>
<evidence type="ECO:0000313" key="3">
    <source>
        <dbReference type="Proteomes" id="UP001239445"/>
    </source>
</evidence>
<sequence length="53" mass="6183">MLQTQRHYFILLPTGWRLDGVAPFLPLYVDSPPYSVLLAFSFLISFLFAFLFL</sequence>
<keyword evidence="3" id="KW-1185">Reference proteome</keyword>
<proteinExistence type="predicted"/>
<dbReference type="AlphaFoldDB" id="A0AAJ0BKS0"/>
<accession>A0AAJ0BKS0</accession>
<evidence type="ECO:0000256" key="1">
    <source>
        <dbReference type="SAM" id="Phobius"/>
    </source>
</evidence>
<comment type="caution">
    <text evidence="2">The sequence shown here is derived from an EMBL/GenBank/DDBJ whole genome shotgun (WGS) entry which is preliminary data.</text>
</comment>
<name>A0AAJ0BKS0_9PEZI</name>